<organism evidence="1 2">
    <name type="scientific">Prorocentrum cordatum</name>
    <dbReference type="NCBI Taxonomy" id="2364126"/>
    <lineage>
        <taxon>Eukaryota</taxon>
        <taxon>Sar</taxon>
        <taxon>Alveolata</taxon>
        <taxon>Dinophyceae</taxon>
        <taxon>Prorocentrales</taxon>
        <taxon>Prorocentraceae</taxon>
        <taxon>Prorocentrum</taxon>
    </lineage>
</organism>
<sequence>MAKYAATSPRSSSGRTGISWVVTLAGAWAQKLKSPAASKDAAEQFAISKYFWSCGSRKMRGLQPEVLVLHAESGALRFQLECIQRRRHHWQCNAQLCISTEII</sequence>
<reference evidence="1" key="1">
    <citation type="submission" date="2023-10" db="EMBL/GenBank/DDBJ databases">
        <authorList>
            <person name="Chen Y."/>
            <person name="Shah S."/>
            <person name="Dougan E. K."/>
            <person name="Thang M."/>
            <person name="Chan C."/>
        </authorList>
    </citation>
    <scope>NUCLEOTIDE SEQUENCE [LARGE SCALE GENOMIC DNA]</scope>
</reference>
<evidence type="ECO:0000313" key="1">
    <source>
        <dbReference type="EMBL" id="CAK0892516.1"/>
    </source>
</evidence>
<proteinExistence type="predicted"/>
<dbReference type="Proteomes" id="UP001189429">
    <property type="component" value="Unassembled WGS sequence"/>
</dbReference>
<evidence type="ECO:0000313" key="2">
    <source>
        <dbReference type="Proteomes" id="UP001189429"/>
    </source>
</evidence>
<keyword evidence="2" id="KW-1185">Reference proteome</keyword>
<name>A0ABN9WZX5_9DINO</name>
<accession>A0ABN9WZX5</accession>
<comment type="caution">
    <text evidence="1">The sequence shown here is derived from an EMBL/GenBank/DDBJ whole genome shotgun (WGS) entry which is preliminary data.</text>
</comment>
<gene>
    <name evidence="1" type="ORF">PCOR1329_LOCUS72156</name>
</gene>
<protein>
    <recommendedName>
        <fullName evidence="3">Protein Wnt</fullName>
    </recommendedName>
</protein>
<evidence type="ECO:0008006" key="3">
    <source>
        <dbReference type="Google" id="ProtNLM"/>
    </source>
</evidence>
<dbReference type="EMBL" id="CAUYUJ010019619">
    <property type="protein sequence ID" value="CAK0892516.1"/>
    <property type="molecule type" value="Genomic_DNA"/>
</dbReference>